<dbReference type="Proteomes" id="UP000187425">
    <property type="component" value="Unassembled WGS sequence"/>
</dbReference>
<dbReference type="GO" id="GO:0004803">
    <property type="term" value="F:transposase activity"/>
    <property type="evidence" value="ECO:0007669"/>
    <property type="project" value="InterPro"/>
</dbReference>
<accession>A0A1R0Z7Z7</accession>
<comment type="caution">
    <text evidence="3">The sequence shown here is derived from an EMBL/GenBank/DDBJ whole genome shotgun (WGS) entry which is preliminary data.</text>
</comment>
<dbReference type="GO" id="GO:0006313">
    <property type="term" value="P:DNA transposition"/>
    <property type="evidence" value="ECO:0007669"/>
    <property type="project" value="InterPro"/>
</dbReference>
<organism evidence="3 5">
    <name type="scientific">Paenibacillus odorifer</name>
    <dbReference type="NCBI Taxonomy" id="189426"/>
    <lineage>
        <taxon>Bacteria</taxon>
        <taxon>Bacillati</taxon>
        <taxon>Bacillota</taxon>
        <taxon>Bacilli</taxon>
        <taxon>Bacillales</taxon>
        <taxon>Paenibacillaceae</taxon>
        <taxon>Paenibacillus</taxon>
    </lineage>
</organism>
<evidence type="ECO:0000259" key="1">
    <source>
        <dbReference type="Pfam" id="PF01609"/>
    </source>
</evidence>
<feature type="domain" description="Transposase IS4-like" evidence="1">
    <location>
        <begin position="16"/>
        <end position="87"/>
    </location>
</feature>
<dbReference type="EMBL" id="MPTD01000036">
    <property type="protein sequence ID" value="OMD44847.1"/>
    <property type="molecule type" value="Genomic_DNA"/>
</dbReference>
<reference evidence="3 5" key="1">
    <citation type="submission" date="2016-11" db="EMBL/GenBank/DDBJ databases">
        <title>Paenibacillus species isolates.</title>
        <authorList>
            <person name="Beno S.M."/>
        </authorList>
    </citation>
    <scope>NUCLEOTIDE SEQUENCE [LARGE SCALE GENOMIC DNA]</scope>
    <source>
        <strain evidence="3 5">FSL H7-0443</strain>
        <strain evidence="2 4">FSL R5-0923</strain>
    </source>
</reference>
<dbReference type="AlphaFoldDB" id="A0A1R0Z7Z7"/>
<sequence>MTVGKMRLPWAPYHDERAGIKLHVALRAETVQPLNVMETIGSRHDRPVSEHLEHPDYIMVMDRAYEKLERLDRYKTDKQSFVIRLRDFEDREIRVVTDLMQVTPEQIAQIYKAH</sequence>
<proteinExistence type="predicted"/>
<evidence type="ECO:0000313" key="4">
    <source>
        <dbReference type="Proteomes" id="UP000187313"/>
    </source>
</evidence>
<dbReference type="EMBL" id="MPTW01000032">
    <property type="protein sequence ID" value="OME64296.1"/>
    <property type="molecule type" value="Genomic_DNA"/>
</dbReference>
<dbReference type="Proteomes" id="UP000187313">
    <property type="component" value="Unassembled WGS sequence"/>
</dbReference>
<dbReference type="GO" id="GO:0003677">
    <property type="term" value="F:DNA binding"/>
    <property type="evidence" value="ECO:0007669"/>
    <property type="project" value="InterPro"/>
</dbReference>
<evidence type="ECO:0000313" key="5">
    <source>
        <dbReference type="Proteomes" id="UP000187425"/>
    </source>
</evidence>
<keyword evidence="4" id="KW-1185">Reference proteome</keyword>
<dbReference type="OrthoDB" id="368860at2"/>
<protein>
    <recommendedName>
        <fullName evidence="1">Transposase IS4-like domain-containing protein</fullName>
    </recommendedName>
</protein>
<dbReference type="PANTHER" id="PTHR33258">
    <property type="entry name" value="TRANSPOSASE INSL FOR INSERTION SEQUENCE ELEMENT IS186A-RELATED"/>
    <property type="match status" value="1"/>
</dbReference>
<dbReference type="InterPro" id="IPR012337">
    <property type="entry name" value="RNaseH-like_sf"/>
</dbReference>
<dbReference type="InterPro" id="IPR002559">
    <property type="entry name" value="Transposase_11"/>
</dbReference>
<dbReference type="PANTHER" id="PTHR33258:SF1">
    <property type="entry name" value="TRANSPOSASE INSL FOR INSERTION SEQUENCE ELEMENT IS186A-RELATED"/>
    <property type="match status" value="1"/>
</dbReference>
<name>A0A1R0Z7Z7_9BACL</name>
<dbReference type="SUPFAM" id="SSF53098">
    <property type="entry name" value="Ribonuclease H-like"/>
    <property type="match status" value="1"/>
</dbReference>
<evidence type="ECO:0000313" key="2">
    <source>
        <dbReference type="EMBL" id="OMD44847.1"/>
    </source>
</evidence>
<evidence type="ECO:0000313" key="3">
    <source>
        <dbReference type="EMBL" id="OME64296.1"/>
    </source>
</evidence>
<dbReference type="Pfam" id="PF01609">
    <property type="entry name" value="DDE_Tnp_1"/>
    <property type="match status" value="1"/>
</dbReference>
<gene>
    <name evidence="2" type="ORF">BSK51_30110</name>
    <name evidence="3" type="ORF">BSK65_29000</name>
</gene>